<dbReference type="GO" id="GO:0003743">
    <property type="term" value="F:translation initiation factor activity"/>
    <property type="evidence" value="ECO:0007669"/>
    <property type="project" value="UniProtKB-KW"/>
</dbReference>
<accession>A0A0C9LS41</accession>
<keyword evidence="4 5" id="KW-0648">Protein biosynthesis</keyword>
<gene>
    <name evidence="6" type="ORF">MAM1_0023d01974</name>
</gene>
<dbReference type="InterPro" id="IPR023398">
    <property type="entry name" value="TIF_eIF4e-like"/>
</dbReference>
<evidence type="ECO:0000313" key="6">
    <source>
        <dbReference type="EMBL" id="GAN02530.1"/>
    </source>
</evidence>
<dbReference type="STRING" id="91626.A0A0C9LS41"/>
<dbReference type="InterPro" id="IPR001040">
    <property type="entry name" value="TIF_eIF_4E"/>
</dbReference>
<reference evidence="6" key="1">
    <citation type="submission" date="2014-09" db="EMBL/GenBank/DDBJ databases">
        <title>Draft genome sequence of an oleaginous Mucoromycotina fungus Mucor ambiguus NBRC6742.</title>
        <authorList>
            <person name="Takeda I."/>
            <person name="Yamane N."/>
            <person name="Morita T."/>
            <person name="Tamano K."/>
            <person name="Machida M."/>
            <person name="Baker S."/>
            <person name="Koike H."/>
        </authorList>
    </citation>
    <scope>NUCLEOTIDE SEQUENCE</scope>
    <source>
        <strain evidence="6">NBRC 6742</strain>
    </source>
</reference>
<name>A0A0C9LS41_9FUNG</name>
<sequence>MSPPNYKLKPLSPAISAFQFPGKQPESPLKCVTSPVVPDDYFGQPISASNSNYYSNKGKSGITLAHTDSKDEYIYRNKVIVLNKDTQQKLRAMGEIPLENEWTFWYDKFVPNLPATDYEANLQIISSVKTVQKFWAIHNNIDGPDRLGFRSTFHFMKKGIKPIWEDPHNEYGGSYNFKINKQHTVLTWRDILVLLIGENMDWIKNTVYGVSVSSRQHVDNYQIWTAHSNSKINDTLVKSTLTELLYPADIQSFYFKMHKSHADFKPTTPTTPTLALRPIELRTKITEESIEKVVQDIERLKLRVQ</sequence>
<dbReference type="SUPFAM" id="SSF55418">
    <property type="entry name" value="eIF4e-like"/>
    <property type="match status" value="1"/>
</dbReference>
<dbReference type="PANTHER" id="PTHR11960:SF66">
    <property type="entry name" value="EUKARYOTIC TRANSLATION INITIATION FACTOR 4E TYPE 3"/>
    <property type="match status" value="1"/>
</dbReference>
<evidence type="ECO:0000313" key="7">
    <source>
        <dbReference type="Proteomes" id="UP000053815"/>
    </source>
</evidence>
<dbReference type="Pfam" id="PF01652">
    <property type="entry name" value="IF4E"/>
    <property type="match status" value="1"/>
</dbReference>
<keyword evidence="3 5" id="KW-0694">RNA-binding</keyword>
<proteinExistence type="inferred from homology"/>
<dbReference type="EMBL" id="DF836312">
    <property type="protein sequence ID" value="GAN02530.1"/>
    <property type="molecule type" value="Genomic_DNA"/>
</dbReference>
<keyword evidence="1 5" id="KW-0396">Initiation factor</keyword>
<keyword evidence="7" id="KW-1185">Reference proteome</keyword>
<evidence type="ECO:0000256" key="3">
    <source>
        <dbReference type="ARBA" id="ARBA00022884"/>
    </source>
</evidence>
<protein>
    <submittedName>
        <fullName evidence="6">Eukaryotic translation initiation factor 4E type 3-B-like</fullName>
    </submittedName>
</protein>
<dbReference type="GO" id="GO:0016281">
    <property type="term" value="C:eukaryotic translation initiation factor 4F complex"/>
    <property type="evidence" value="ECO:0007669"/>
    <property type="project" value="TreeGrafter"/>
</dbReference>
<dbReference type="PANTHER" id="PTHR11960">
    <property type="entry name" value="EUKARYOTIC TRANSLATION INITIATION FACTOR 4E RELATED"/>
    <property type="match status" value="1"/>
</dbReference>
<dbReference type="GO" id="GO:0000340">
    <property type="term" value="F:RNA 7-methylguanosine cap binding"/>
    <property type="evidence" value="ECO:0007669"/>
    <property type="project" value="TreeGrafter"/>
</dbReference>
<evidence type="ECO:0000256" key="2">
    <source>
        <dbReference type="ARBA" id="ARBA00022845"/>
    </source>
</evidence>
<dbReference type="OrthoDB" id="17977at2759"/>
<organism evidence="6">
    <name type="scientific">Mucor ambiguus</name>
    <dbReference type="NCBI Taxonomy" id="91626"/>
    <lineage>
        <taxon>Eukaryota</taxon>
        <taxon>Fungi</taxon>
        <taxon>Fungi incertae sedis</taxon>
        <taxon>Mucoromycota</taxon>
        <taxon>Mucoromycotina</taxon>
        <taxon>Mucoromycetes</taxon>
        <taxon>Mucorales</taxon>
        <taxon>Mucorineae</taxon>
        <taxon>Mucoraceae</taxon>
        <taxon>Mucor</taxon>
    </lineage>
</organism>
<dbReference type="Proteomes" id="UP000053815">
    <property type="component" value="Unassembled WGS sequence"/>
</dbReference>
<comment type="similarity">
    <text evidence="5">Belongs to the eukaryotic initiation factor 4E family.</text>
</comment>
<evidence type="ECO:0000256" key="5">
    <source>
        <dbReference type="RuleBase" id="RU004374"/>
    </source>
</evidence>
<dbReference type="GO" id="GO:0006417">
    <property type="term" value="P:regulation of translation"/>
    <property type="evidence" value="ECO:0007669"/>
    <property type="project" value="UniProtKB-KW"/>
</dbReference>
<evidence type="ECO:0000256" key="4">
    <source>
        <dbReference type="ARBA" id="ARBA00022917"/>
    </source>
</evidence>
<dbReference type="Gene3D" id="3.30.760.10">
    <property type="entry name" value="RNA Cap, Translation Initiation Factor Eif4e"/>
    <property type="match status" value="1"/>
</dbReference>
<evidence type="ECO:0000256" key="1">
    <source>
        <dbReference type="ARBA" id="ARBA00022540"/>
    </source>
</evidence>
<dbReference type="AlphaFoldDB" id="A0A0C9LS41"/>
<keyword evidence="2" id="KW-0810">Translation regulation</keyword>